<reference evidence="1 2" key="1">
    <citation type="submission" date="2016-09" db="EMBL/GenBank/DDBJ databases">
        <authorList>
            <person name="Capua I."/>
            <person name="De Benedictis P."/>
            <person name="Joannis T."/>
            <person name="Lombin L.H."/>
            <person name="Cattoli G."/>
        </authorList>
    </citation>
    <scope>NUCLEOTIDE SEQUENCE [LARGE SCALE GENOMIC DNA]</scope>
    <source>
        <strain evidence="1 2">NRS-1</strain>
    </source>
</reference>
<dbReference type="EMBL" id="MKGI01000011">
    <property type="protein sequence ID" value="OEL12117.1"/>
    <property type="molecule type" value="Genomic_DNA"/>
</dbReference>
<dbReference type="Proteomes" id="UP000095601">
    <property type="component" value="Unassembled WGS sequence"/>
</dbReference>
<dbReference type="AlphaFoldDB" id="A0A1E5UGX2"/>
<name>A0A1E5UGX2_9FLAO</name>
<gene>
    <name evidence="1" type="ORF">BHF72_1305</name>
</gene>
<evidence type="ECO:0000313" key="2">
    <source>
        <dbReference type="Proteomes" id="UP000095601"/>
    </source>
</evidence>
<comment type="caution">
    <text evidence="1">The sequence shown here is derived from an EMBL/GenBank/DDBJ whole genome shotgun (WGS) entry which is preliminary data.</text>
</comment>
<keyword evidence="2" id="KW-1185">Reference proteome</keyword>
<evidence type="ECO:0000313" key="1">
    <source>
        <dbReference type="EMBL" id="OEL12117.1"/>
    </source>
</evidence>
<organism evidence="1 2">
    <name type="scientific">Cloacibacterium normanense</name>
    <dbReference type="NCBI Taxonomy" id="237258"/>
    <lineage>
        <taxon>Bacteria</taxon>
        <taxon>Pseudomonadati</taxon>
        <taxon>Bacteroidota</taxon>
        <taxon>Flavobacteriia</taxon>
        <taxon>Flavobacteriales</taxon>
        <taxon>Weeksellaceae</taxon>
    </lineage>
</organism>
<sequence length="67" mass="7887">MFGELRDSDDAFEENDEFSFNLELLKSVDDLNVKKIVEIIESLQIKTEYLINVNKITETELNNEYNL</sequence>
<protein>
    <submittedName>
        <fullName evidence="1">Uncharacterized protein</fullName>
    </submittedName>
</protein>
<proteinExistence type="predicted"/>
<accession>A0A1E5UGX2</accession>